<accession>A0A8D9B1I3</accession>
<dbReference type="AlphaFoldDB" id="A0A8D9B1I3"/>
<proteinExistence type="predicted"/>
<name>A0A8D9B1I3_9HEMI</name>
<reference evidence="1" key="1">
    <citation type="submission" date="2021-05" db="EMBL/GenBank/DDBJ databases">
        <authorList>
            <person name="Alioto T."/>
            <person name="Alioto T."/>
            <person name="Gomez Garrido J."/>
        </authorList>
    </citation>
    <scope>NUCLEOTIDE SEQUENCE</scope>
</reference>
<protein>
    <submittedName>
        <fullName evidence="1">Uncharacterized protein</fullName>
    </submittedName>
</protein>
<dbReference type="EMBL" id="HBUF01596005">
    <property type="protein sequence ID" value="CAG6774790.1"/>
    <property type="molecule type" value="Transcribed_RNA"/>
</dbReference>
<organism evidence="1">
    <name type="scientific">Cacopsylla melanoneura</name>
    <dbReference type="NCBI Taxonomy" id="428564"/>
    <lineage>
        <taxon>Eukaryota</taxon>
        <taxon>Metazoa</taxon>
        <taxon>Ecdysozoa</taxon>
        <taxon>Arthropoda</taxon>
        <taxon>Hexapoda</taxon>
        <taxon>Insecta</taxon>
        <taxon>Pterygota</taxon>
        <taxon>Neoptera</taxon>
        <taxon>Paraneoptera</taxon>
        <taxon>Hemiptera</taxon>
        <taxon>Sternorrhyncha</taxon>
        <taxon>Psylloidea</taxon>
        <taxon>Psyllidae</taxon>
        <taxon>Psyllinae</taxon>
        <taxon>Cacopsylla</taxon>
    </lineage>
</organism>
<evidence type="ECO:0000313" key="1">
    <source>
        <dbReference type="EMBL" id="CAG6774790.1"/>
    </source>
</evidence>
<sequence>MVFFCLQLKSDFKLQYPMKEDNFFIKINSKSEDIIRFARSKAAQASKHSGAAEGIRTCLDLLDKSATDIDTEISHLNQVTALMLLPYLVALPGNGRGKSVKKVSRTEVVESFINSVGSDSDIDTQVQQRRKKGERIQPHIVYSGNSPFTPSKVFVVFDDVKYLQPDIVSAVDATFKIIMALNALYPEPSKDVWLLIQIGLFEIKTVFDPKSLNQTVRTILIACSMYPDS</sequence>